<feature type="non-terminal residue" evidence="2">
    <location>
        <position position="1"/>
    </location>
</feature>
<dbReference type="PANTHER" id="PTHR12039">
    <property type="entry name" value="NICOTINAMIDE MONONUCLEOTIDE ADENYLYLTRANSFERASE"/>
    <property type="match status" value="1"/>
</dbReference>
<name>A0A8H7ZYN5_9FUNG</name>
<evidence type="ECO:0000256" key="1">
    <source>
        <dbReference type="SAM" id="MobiDB-lite"/>
    </source>
</evidence>
<evidence type="ECO:0000313" key="3">
    <source>
        <dbReference type="Proteomes" id="UP000673691"/>
    </source>
</evidence>
<dbReference type="GO" id="GO:0004515">
    <property type="term" value="F:nicotinate-nucleotide adenylyltransferase activity"/>
    <property type="evidence" value="ECO:0007669"/>
    <property type="project" value="TreeGrafter"/>
</dbReference>
<accession>A0A8H7ZYN5</accession>
<dbReference type="GO" id="GO:0000309">
    <property type="term" value="F:nicotinamide-nucleotide adenylyltransferase activity"/>
    <property type="evidence" value="ECO:0007669"/>
    <property type="project" value="TreeGrafter"/>
</dbReference>
<dbReference type="OrthoDB" id="422187at2759"/>
<dbReference type="Proteomes" id="UP000673691">
    <property type="component" value="Unassembled WGS sequence"/>
</dbReference>
<sequence length="194" mass="20811">ITRERSTNKRLLHRPVAQTAAFGVAADVEGLARTHRPSPAAAAPATGRPSGDYEVPGSPRFHSAEPTCTHRSSAPAEIARDYVRENTGFEVIGGYISPVSDGYKKKGLEAAAHRARMCTLAVESSPWLMVDEWECSNPEFVRSALVLDHFDAELNAEGGIRDLDGGKSTSGKIVPRVVRARAGRDTTGAYMGAH</sequence>
<dbReference type="AlphaFoldDB" id="A0A8H7ZYN5"/>
<dbReference type="InterPro" id="IPR051182">
    <property type="entry name" value="Euk_NMN_adenylyltrnsfrase"/>
</dbReference>
<dbReference type="GO" id="GO:0009435">
    <property type="term" value="P:NAD+ biosynthetic process"/>
    <property type="evidence" value="ECO:0007669"/>
    <property type="project" value="TreeGrafter"/>
</dbReference>
<dbReference type="SUPFAM" id="SSF52374">
    <property type="entry name" value="Nucleotidylyl transferase"/>
    <property type="match status" value="1"/>
</dbReference>
<gene>
    <name evidence="2" type="ORF">BJ554DRAFT_6023</name>
</gene>
<evidence type="ECO:0000313" key="2">
    <source>
        <dbReference type="EMBL" id="KAG5461734.1"/>
    </source>
</evidence>
<dbReference type="PANTHER" id="PTHR12039:SF0">
    <property type="entry name" value="NICOTINAMIDE-NUCLEOTIDE ADENYLYLTRANSFERASE"/>
    <property type="match status" value="1"/>
</dbReference>
<dbReference type="Gene3D" id="3.40.50.620">
    <property type="entry name" value="HUPs"/>
    <property type="match status" value="1"/>
</dbReference>
<proteinExistence type="predicted"/>
<dbReference type="InterPro" id="IPR014729">
    <property type="entry name" value="Rossmann-like_a/b/a_fold"/>
</dbReference>
<feature type="region of interest" description="Disordered" evidence="1">
    <location>
        <begin position="35"/>
        <end position="68"/>
    </location>
</feature>
<dbReference type="EMBL" id="JAEFCI010003218">
    <property type="protein sequence ID" value="KAG5461734.1"/>
    <property type="molecule type" value="Genomic_DNA"/>
</dbReference>
<keyword evidence="3" id="KW-1185">Reference proteome</keyword>
<organism evidence="2 3">
    <name type="scientific">Olpidium bornovanus</name>
    <dbReference type="NCBI Taxonomy" id="278681"/>
    <lineage>
        <taxon>Eukaryota</taxon>
        <taxon>Fungi</taxon>
        <taxon>Fungi incertae sedis</taxon>
        <taxon>Olpidiomycota</taxon>
        <taxon>Olpidiomycotina</taxon>
        <taxon>Olpidiomycetes</taxon>
        <taxon>Olpidiales</taxon>
        <taxon>Olpidiaceae</taxon>
        <taxon>Olpidium</taxon>
    </lineage>
</organism>
<reference evidence="2 3" key="1">
    <citation type="journal article" name="Sci. Rep.">
        <title>Genome-scale phylogenetic analyses confirm Olpidium as the closest living zoosporic fungus to the non-flagellated, terrestrial fungi.</title>
        <authorList>
            <person name="Chang Y."/>
            <person name="Rochon D."/>
            <person name="Sekimoto S."/>
            <person name="Wang Y."/>
            <person name="Chovatia M."/>
            <person name="Sandor L."/>
            <person name="Salamov A."/>
            <person name="Grigoriev I.V."/>
            <person name="Stajich J.E."/>
            <person name="Spatafora J.W."/>
        </authorList>
    </citation>
    <scope>NUCLEOTIDE SEQUENCE [LARGE SCALE GENOMIC DNA]</scope>
    <source>
        <strain evidence="2">S191</strain>
    </source>
</reference>
<comment type="caution">
    <text evidence="2">The sequence shown here is derived from an EMBL/GenBank/DDBJ whole genome shotgun (WGS) entry which is preliminary data.</text>
</comment>
<protein>
    <submittedName>
        <fullName evidence="2">Uncharacterized protein</fullName>
    </submittedName>
</protein>